<dbReference type="Ensembl" id="ENSPMAT00000005712.1">
    <property type="protein sequence ID" value="ENSPMAP00000005687.1"/>
    <property type="gene ID" value="ENSPMAG00000005177.1"/>
</dbReference>
<evidence type="ECO:0000313" key="1">
    <source>
        <dbReference type="Ensembl" id="ENSPMAP00000005687.1"/>
    </source>
</evidence>
<proteinExistence type="predicted"/>
<dbReference type="HOGENOM" id="CLU_1173018_0_0_1"/>
<dbReference type="InterPro" id="IPR000884">
    <property type="entry name" value="TSP1_rpt"/>
</dbReference>
<dbReference type="AlphaFoldDB" id="S4RKF4"/>
<dbReference type="PROSITE" id="PS50092">
    <property type="entry name" value="TSP1"/>
    <property type="match status" value="1"/>
</dbReference>
<accession>S4RKF4</accession>
<reference evidence="1" key="1">
    <citation type="submission" date="2025-08" db="UniProtKB">
        <authorList>
            <consortium name="Ensembl"/>
        </authorList>
    </citation>
    <scope>IDENTIFICATION</scope>
</reference>
<sequence length="237" mass="27049">VKNQVTGLFVLSGRGDETRLPRPFVDMSLLWDYSRSEEDGRESLQTQGPLPDAITVLPRCSRDSQRNVGIKHQVIEDSLGGGNYTKNCVCQYRASRYCSVCSDPWVLRCHALRVPGLQFTKYGCRRKSDQRMVHRSFCSVDKKPKPIRRRCNLHECIKPSWVVEQWEACTKPCGAQGFQSRTVRCIQALSDNTNRSIHHKYCPGAKPDLRRPCNRIPCPGSWRTGAWSEVRHSNTAQ</sequence>
<dbReference type="Pfam" id="PF19030">
    <property type="entry name" value="TSP1_ADAMTS"/>
    <property type="match status" value="1"/>
</dbReference>
<organism evidence="1">
    <name type="scientific">Petromyzon marinus</name>
    <name type="common">Sea lamprey</name>
    <dbReference type="NCBI Taxonomy" id="7757"/>
    <lineage>
        <taxon>Eukaryota</taxon>
        <taxon>Metazoa</taxon>
        <taxon>Chordata</taxon>
        <taxon>Craniata</taxon>
        <taxon>Vertebrata</taxon>
        <taxon>Cyclostomata</taxon>
        <taxon>Hyperoartia</taxon>
        <taxon>Petromyzontiformes</taxon>
        <taxon>Petromyzontidae</taxon>
        <taxon>Petromyzon</taxon>
    </lineage>
</organism>
<protein>
    <submittedName>
        <fullName evidence="1">Uncharacterized protein</fullName>
    </submittedName>
</protein>
<name>S4RKF4_PETMA</name>
<dbReference type="OMA" id="HECIKPS"/>
<dbReference type="InterPro" id="IPR036383">
    <property type="entry name" value="TSP1_rpt_sf"/>
</dbReference>
<dbReference type="STRING" id="7757.ENSPMAP00000005687"/>
<dbReference type="Gene3D" id="2.20.100.10">
    <property type="entry name" value="Thrombospondin type-1 (TSP1) repeat"/>
    <property type="match status" value="1"/>
</dbReference>
<reference evidence="1" key="2">
    <citation type="submission" date="2025-09" db="UniProtKB">
        <authorList>
            <consortium name="Ensembl"/>
        </authorList>
    </citation>
    <scope>IDENTIFICATION</scope>
</reference>
<dbReference type="GeneTree" id="ENSGT00940000156085"/>
<dbReference type="SUPFAM" id="SSF82895">
    <property type="entry name" value="TSP-1 type 1 repeat"/>
    <property type="match status" value="1"/>
</dbReference>